<feature type="signal peptide" evidence="1">
    <location>
        <begin position="1"/>
        <end position="28"/>
    </location>
</feature>
<sequence>MSQSTPVRIAVAAVAAVGLIGGVHTAGAAQTEEGPTVTPIAAAAGKGHPVAGVAGLADLPGYTELEYLMSGEADTYQQDGSWTENGKWATRVASQGNSYTTRLLVERPTDPAKFNGTVIVEWLNVSFGVDIPVDLSQSYEHFTRAGYAYVGVTAQKRGADKLRALDPARYPGVDISDDALSYDILTQAAQAVRTRPELLGGATPSVVLASGHSQSAGRLTTYANAIQPTANAFDGFLVHGRGGGAAPISTGVSAPARAKIRTDLRVPVFVLQSETDIVTSAAVRQNTERVRTWEVAGTAHADKHGLDLYDAINARDHAINDGAPTTCDKPVNNMPSRYAQNAAYHHLDQWVRRGVAPPVAPMIESLFGVFVVRDGDQNARGGVRLPDLDAPVATYAPRNSGGNVLGACLLLGSTTPFSPARLTARYPDHDAYVRAFTTAADRARDAGYLLPQDHAEALARARAADIP</sequence>
<dbReference type="InterPro" id="IPR045394">
    <property type="entry name" value="Abhydrolase_dom"/>
</dbReference>
<gene>
    <name evidence="3" type="ORF">SAMN05216174_10175</name>
</gene>
<feature type="chain" id="PRO_5011712224" description="Alpha/beta hydrolase domain-containing protein" evidence="1">
    <location>
        <begin position="29"/>
        <end position="467"/>
    </location>
</feature>
<keyword evidence="1" id="KW-0732">Signal</keyword>
<evidence type="ECO:0000313" key="3">
    <source>
        <dbReference type="EMBL" id="SDC09240.1"/>
    </source>
</evidence>
<dbReference type="STRING" id="1271860.SAMN05216174_10175"/>
<evidence type="ECO:0000256" key="1">
    <source>
        <dbReference type="SAM" id="SignalP"/>
    </source>
</evidence>
<name>A0A1G6IS34_9PSEU</name>
<reference evidence="4" key="1">
    <citation type="submission" date="2016-10" db="EMBL/GenBank/DDBJ databases">
        <authorList>
            <person name="Varghese N."/>
            <person name="Submissions S."/>
        </authorList>
    </citation>
    <scope>NUCLEOTIDE SEQUENCE [LARGE SCALE GENOMIC DNA]</scope>
    <source>
        <strain evidence="4">IBRC-M 10403</strain>
    </source>
</reference>
<keyword evidence="4" id="KW-1185">Reference proteome</keyword>
<dbReference type="Proteomes" id="UP000199501">
    <property type="component" value="Unassembled WGS sequence"/>
</dbReference>
<evidence type="ECO:0000313" key="4">
    <source>
        <dbReference type="Proteomes" id="UP000199501"/>
    </source>
</evidence>
<accession>A0A1G6IS34</accession>
<protein>
    <recommendedName>
        <fullName evidence="2">Alpha/beta hydrolase domain-containing protein</fullName>
    </recommendedName>
</protein>
<organism evidence="3 4">
    <name type="scientific">Actinokineospora iranica</name>
    <dbReference type="NCBI Taxonomy" id="1271860"/>
    <lineage>
        <taxon>Bacteria</taxon>
        <taxon>Bacillati</taxon>
        <taxon>Actinomycetota</taxon>
        <taxon>Actinomycetes</taxon>
        <taxon>Pseudonocardiales</taxon>
        <taxon>Pseudonocardiaceae</taxon>
        <taxon>Actinokineospora</taxon>
    </lineage>
</organism>
<dbReference type="EMBL" id="FMZZ01000001">
    <property type="protein sequence ID" value="SDC09240.1"/>
    <property type="molecule type" value="Genomic_DNA"/>
</dbReference>
<proteinExistence type="predicted"/>
<dbReference type="ESTHER" id="9pseu-a0a1g6is34">
    <property type="family name" value="Abhydrolase_10"/>
</dbReference>
<dbReference type="AlphaFoldDB" id="A0A1G6IS34"/>
<evidence type="ECO:0000259" key="2">
    <source>
        <dbReference type="Pfam" id="PF20091"/>
    </source>
</evidence>
<feature type="domain" description="Alpha/beta hydrolase" evidence="2">
    <location>
        <begin position="38"/>
        <end position="458"/>
    </location>
</feature>
<dbReference type="Pfam" id="PF20091">
    <property type="entry name" value="Abhydrolase_10"/>
    <property type="match status" value="1"/>
</dbReference>